<sequence length="79" mass="9451">MRCALSRDLNEDNFFSSTQLALYKWIAYGQNQCAIIKNINLQLCLIVKWFMNVDLECQYENRLNKRYMEKARTTVLCTF</sequence>
<dbReference type="Ensembl" id="ENSCATT00000019282.1">
    <property type="protein sequence ID" value="ENSCATP00000004991.1"/>
    <property type="gene ID" value="ENSCATG00000016891.1"/>
</dbReference>
<dbReference type="Bgee" id="ENSCATG00000016891">
    <property type="expression patterns" value="Expressed in frontal cortex and 12 other cell types or tissues"/>
</dbReference>
<accession>A0A2K5KWC8</accession>
<dbReference type="OMA" id="GLYKWIA"/>
<dbReference type="GeneTree" id="ENSGT00910000148155"/>
<organism evidence="1 2">
    <name type="scientific">Cercocebus atys</name>
    <name type="common">Sooty mangabey</name>
    <name type="synonym">Cercocebus torquatus atys</name>
    <dbReference type="NCBI Taxonomy" id="9531"/>
    <lineage>
        <taxon>Eukaryota</taxon>
        <taxon>Metazoa</taxon>
        <taxon>Chordata</taxon>
        <taxon>Craniata</taxon>
        <taxon>Vertebrata</taxon>
        <taxon>Euteleostomi</taxon>
        <taxon>Mammalia</taxon>
        <taxon>Eutheria</taxon>
        <taxon>Euarchontoglires</taxon>
        <taxon>Primates</taxon>
        <taxon>Haplorrhini</taxon>
        <taxon>Catarrhini</taxon>
        <taxon>Cercopithecidae</taxon>
        <taxon>Cercopithecinae</taxon>
        <taxon>Cercocebus</taxon>
    </lineage>
</organism>
<dbReference type="Proteomes" id="UP000233060">
    <property type="component" value="Unassembled WGS sequence"/>
</dbReference>
<reference evidence="1" key="1">
    <citation type="submission" date="2025-08" db="UniProtKB">
        <authorList>
            <consortium name="Ensembl"/>
        </authorList>
    </citation>
    <scope>IDENTIFICATION</scope>
</reference>
<evidence type="ECO:0000313" key="2">
    <source>
        <dbReference type="Proteomes" id="UP000233060"/>
    </source>
</evidence>
<protein>
    <submittedName>
        <fullName evidence="1">Uncharacterized protein</fullName>
    </submittedName>
</protein>
<keyword evidence="2" id="KW-1185">Reference proteome</keyword>
<dbReference type="AlphaFoldDB" id="A0A2K5KWC8"/>
<reference evidence="1" key="2">
    <citation type="submission" date="2025-09" db="UniProtKB">
        <authorList>
            <consortium name="Ensembl"/>
        </authorList>
    </citation>
    <scope>IDENTIFICATION</scope>
</reference>
<evidence type="ECO:0000313" key="1">
    <source>
        <dbReference type="Ensembl" id="ENSCATP00000004991.1"/>
    </source>
</evidence>
<proteinExistence type="predicted"/>
<name>A0A2K5KWC8_CERAT</name>